<comment type="similarity">
    <text evidence="1 4 5">Belongs to the tRNA pseudouridine synthase TruA family.</text>
</comment>
<dbReference type="RefSeq" id="WP_007001508.1">
    <property type="nucleotide sequence ID" value="NZ_JH992955.1"/>
</dbReference>
<dbReference type="InterPro" id="IPR020097">
    <property type="entry name" value="PsdUridine_synth_TruA_a/b_dom"/>
</dbReference>
<name>K9EDV6_9ACTO</name>
<dbReference type="Pfam" id="PF01416">
    <property type="entry name" value="PseudoU_synth_1"/>
    <property type="match status" value="1"/>
</dbReference>
<dbReference type="Gene3D" id="3.30.70.660">
    <property type="entry name" value="Pseudouridine synthase I, catalytic domain, C-terminal subdomain"/>
    <property type="match status" value="1"/>
</dbReference>
<gene>
    <name evidence="4" type="primary">truA</name>
    <name evidence="8" type="ORF">HMPREF9233_01302</name>
</gene>
<comment type="caution">
    <text evidence="4">Lacks conserved residue(s) required for the propagation of feature annotation.</text>
</comment>
<comment type="function">
    <text evidence="4">Formation of pseudouridine at positions 38, 39 and 40 in the anticodon stem and loop of transfer RNAs.</text>
</comment>
<keyword evidence="2 4" id="KW-0819">tRNA processing</keyword>
<dbReference type="PATRIC" id="fig|883066.3.peg.1361"/>
<dbReference type="STRING" id="202789.GCA_001457435_00808"/>
<evidence type="ECO:0000313" key="9">
    <source>
        <dbReference type="Proteomes" id="UP000009888"/>
    </source>
</evidence>
<dbReference type="EMBL" id="AGWL01000007">
    <property type="protein sequence ID" value="EKU94848.1"/>
    <property type="molecule type" value="Genomic_DNA"/>
</dbReference>
<reference evidence="8 9" key="1">
    <citation type="submission" date="2012-09" db="EMBL/GenBank/DDBJ databases">
        <title>The Genome Sequence of Actinobaculum massiliae ACS-171-V-COL2.</title>
        <authorList>
            <consortium name="The Broad Institute Genome Sequencing Platform"/>
            <person name="Earl A."/>
            <person name="Ward D."/>
            <person name="Feldgarden M."/>
            <person name="Gevers D."/>
            <person name="Saerens B."/>
            <person name="Vaneechoutte M."/>
            <person name="Walker B."/>
            <person name="Young S.K."/>
            <person name="Zeng Q."/>
            <person name="Gargeya S."/>
            <person name="Fitzgerald M."/>
            <person name="Haas B."/>
            <person name="Abouelleil A."/>
            <person name="Alvarado L."/>
            <person name="Arachchi H.M."/>
            <person name="Berlin A."/>
            <person name="Chapman S.B."/>
            <person name="Goldberg J."/>
            <person name="Griggs A."/>
            <person name="Gujja S."/>
            <person name="Hansen M."/>
            <person name="Howarth C."/>
            <person name="Imamovic A."/>
            <person name="Larimer J."/>
            <person name="McCowen C."/>
            <person name="Montmayeur A."/>
            <person name="Murphy C."/>
            <person name="Neiman D."/>
            <person name="Pearson M."/>
            <person name="Priest M."/>
            <person name="Roberts A."/>
            <person name="Saif S."/>
            <person name="Shea T."/>
            <person name="Sisk P."/>
            <person name="Sykes S."/>
            <person name="Wortman J."/>
            <person name="Nusbaum C."/>
            <person name="Birren B."/>
        </authorList>
    </citation>
    <scope>NUCLEOTIDE SEQUENCE [LARGE SCALE GENOMIC DNA]</scope>
    <source>
        <strain evidence="9">ACS-171-V-Col2</strain>
    </source>
</reference>
<keyword evidence="3 4" id="KW-0413">Isomerase</keyword>
<dbReference type="Gene3D" id="3.30.70.580">
    <property type="entry name" value="Pseudouridine synthase I, catalytic domain, N-terminal subdomain"/>
    <property type="match status" value="1"/>
</dbReference>
<dbReference type="CDD" id="cd02570">
    <property type="entry name" value="PseudoU_synth_EcTruA"/>
    <property type="match status" value="1"/>
</dbReference>
<dbReference type="HAMAP" id="MF_00171">
    <property type="entry name" value="TruA"/>
    <property type="match status" value="1"/>
</dbReference>
<dbReference type="EC" id="5.4.99.12" evidence="4"/>
<sequence length="353" mass="38275">MQDTVAQSVRLRLDIAYDGTDFHGWAAQPGLRTVEGVLTDALSTILRVPVVLTVAGRTDAGVHARGQVAHLDVEASAFQAVPGRSTRTPEEALASRLRGVLAREAGTQGGPRGTSDVAVQKIEQVPGDFDARFSALAREYTYRIATHDFDPLRRHDVLWLPGQRLDVEAMNAAAQQLLGEHNFLSYCRPREGATTIRELQRLEVVPEGGAGEESGILAVHARADAFGHSMVRTLVGTLLRVGNGTRGVDWPRQRLEECNRTGEVVIAPPHPLTLERIIYPRPESFGERARLTRRVRTLNGVGEASERPDWGEGNQARETQGVGEASQARETRGAGEASPARGERPAGEGNNAD</sequence>
<dbReference type="InterPro" id="IPR001406">
    <property type="entry name" value="PsdUridine_synth_TruA"/>
</dbReference>
<evidence type="ECO:0000256" key="6">
    <source>
        <dbReference type="SAM" id="MobiDB-lite"/>
    </source>
</evidence>
<feature type="region of interest" description="Disordered" evidence="6">
    <location>
        <begin position="299"/>
        <end position="353"/>
    </location>
</feature>
<dbReference type="SUPFAM" id="SSF55120">
    <property type="entry name" value="Pseudouridine synthase"/>
    <property type="match status" value="1"/>
</dbReference>
<feature type="domain" description="Pseudouridine synthase I TruA alpha/beta" evidence="7">
    <location>
        <begin position="173"/>
        <end position="280"/>
    </location>
</feature>
<dbReference type="GO" id="GO:0031119">
    <property type="term" value="P:tRNA pseudouridine synthesis"/>
    <property type="evidence" value="ECO:0007669"/>
    <property type="project" value="UniProtKB-UniRule"/>
</dbReference>
<evidence type="ECO:0000256" key="2">
    <source>
        <dbReference type="ARBA" id="ARBA00022694"/>
    </source>
</evidence>
<feature type="active site" description="Nucleophile" evidence="4">
    <location>
        <position position="59"/>
    </location>
</feature>
<dbReference type="AlphaFoldDB" id="K9EDV6"/>
<keyword evidence="9" id="KW-1185">Reference proteome</keyword>
<proteinExistence type="inferred from homology"/>
<evidence type="ECO:0000256" key="1">
    <source>
        <dbReference type="ARBA" id="ARBA00009375"/>
    </source>
</evidence>
<dbReference type="InterPro" id="IPR020095">
    <property type="entry name" value="PsdUridine_synth_TruA_C"/>
</dbReference>
<dbReference type="PANTHER" id="PTHR11142">
    <property type="entry name" value="PSEUDOURIDYLATE SYNTHASE"/>
    <property type="match status" value="1"/>
</dbReference>
<evidence type="ECO:0000313" key="8">
    <source>
        <dbReference type="EMBL" id="EKU94848.1"/>
    </source>
</evidence>
<dbReference type="GO" id="GO:0160147">
    <property type="term" value="F:tRNA pseudouridine(38-40) synthase activity"/>
    <property type="evidence" value="ECO:0007669"/>
    <property type="project" value="UniProtKB-EC"/>
</dbReference>
<accession>K9EDV6</accession>
<dbReference type="eggNOG" id="COG0101">
    <property type="taxonomic scope" value="Bacteria"/>
</dbReference>
<dbReference type="GO" id="GO:0003723">
    <property type="term" value="F:RNA binding"/>
    <property type="evidence" value="ECO:0007669"/>
    <property type="project" value="InterPro"/>
</dbReference>
<comment type="catalytic activity">
    <reaction evidence="4 5">
        <text>uridine(38/39/40) in tRNA = pseudouridine(38/39/40) in tRNA</text>
        <dbReference type="Rhea" id="RHEA:22376"/>
        <dbReference type="Rhea" id="RHEA-COMP:10085"/>
        <dbReference type="Rhea" id="RHEA-COMP:10087"/>
        <dbReference type="ChEBI" id="CHEBI:65314"/>
        <dbReference type="ChEBI" id="CHEBI:65315"/>
        <dbReference type="EC" id="5.4.99.12"/>
    </reaction>
</comment>
<protein>
    <recommendedName>
        <fullName evidence="4">tRNA pseudouridine synthase A</fullName>
        <ecNumber evidence="4">5.4.99.12</ecNumber>
    </recommendedName>
    <alternativeName>
        <fullName evidence="4">tRNA pseudouridine(38-40) synthase</fullName>
    </alternativeName>
    <alternativeName>
        <fullName evidence="4">tRNA pseudouridylate synthase I</fullName>
    </alternativeName>
    <alternativeName>
        <fullName evidence="4">tRNA-uridine isomerase I</fullName>
    </alternativeName>
</protein>
<dbReference type="NCBIfam" id="TIGR00071">
    <property type="entry name" value="hisT_truA"/>
    <property type="match status" value="1"/>
</dbReference>
<dbReference type="InterPro" id="IPR020103">
    <property type="entry name" value="PsdUridine_synth_cat_dom_sf"/>
</dbReference>
<comment type="subunit">
    <text evidence="4">Homodimer.</text>
</comment>
<dbReference type="HOGENOM" id="CLU_014673_0_2_11"/>
<comment type="caution">
    <text evidence="8">The sequence shown here is derived from an EMBL/GenBank/DDBJ whole genome shotgun (WGS) entry which is preliminary data.</text>
</comment>
<evidence type="ECO:0000256" key="5">
    <source>
        <dbReference type="RuleBase" id="RU003792"/>
    </source>
</evidence>
<dbReference type="InterPro" id="IPR020094">
    <property type="entry name" value="TruA/RsuA/RluB/E/F_N"/>
</dbReference>
<evidence type="ECO:0000256" key="3">
    <source>
        <dbReference type="ARBA" id="ARBA00023235"/>
    </source>
</evidence>
<evidence type="ECO:0000256" key="4">
    <source>
        <dbReference type="HAMAP-Rule" id="MF_00171"/>
    </source>
</evidence>
<evidence type="ECO:0000259" key="7">
    <source>
        <dbReference type="Pfam" id="PF01416"/>
    </source>
</evidence>
<dbReference type="PANTHER" id="PTHR11142:SF0">
    <property type="entry name" value="TRNA PSEUDOURIDINE SYNTHASE-LIKE 1"/>
    <property type="match status" value="1"/>
</dbReference>
<dbReference type="Proteomes" id="UP000009888">
    <property type="component" value="Unassembled WGS sequence"/>
</dbReference>
<feature type="binding site" evidence="4">
    <location>
        <position position="140"/>
    </location>
    <ligand>
        <name>substrate</name>
    </ligand>
</feature>
<organism evidence="8 9">
    <name type="scientific">Actinobaculum massiliense ACS-171-V-Col2</name>
    <dbReference type="NCBI Taxonomy" id="883066"/>
    <lineage>
        <taxon>Bacteria</taxon>
        <taxon>Bacillati</taxon>
        <taxon>Actinomycetota</taxon>
        <taxon>Actinomycetes</taxon>
        <taxon>Actinomycetales</taxon>
        <taxon>Actinomycetaceae</taxon>
        <taxon>Actinobaculum</taxon>
    </lineage>
</organism>